<dbReference type="PIRSF" id="PIRSF000726">
    <property type="entry name" value="Asp_kin"/>
    <property type="match status" value="1"/>
</dbReference>
<dbReference type="UniPathway" id="UPA00050">
    <property type="reaction ID" value="UER00461"/>
</dbReference>
<protein>
    <recommendedName>
        <fullName evidence="13">Aspartokinase</fullName>
        <ecNumber evidence="13">2.7.2.4</ecNumber>
    </recommendedName>
</protein>
<dbReference type="InterPro" id="IPR054352">
    <property type="entry name" value="ACT_Aspartokinase"/>
</dbReference>
<dbReference type="Pfam" id="PF00696">
    <property type="entry name" value="AA_kinase"/>
    <property type="match status" value="1"/>
</dbReference>
<dbReference type="InterPro" id="IPR001341">
    <property type="entry name" value="Asp_kinase"/>
</dbReference>
<evidence type="ECO:0000313" key="17">
    <source>
        <dbReference type="EMBL" id="SHE83124.1"/>
    </source>
</evidence>
<keyword evidence="7 12" id="KW-0547">Nucleotide-binding</keyword>
<comment type="caution">
    <text evidence="17">The sequence shown here is derived from an EMBL/GenBank/DDBJ whole genome shotgun (WGS) entry which is preliminary data.</text>
</comment>
<dbReference type="CDD" id="cd04923">
    <property type="entry name" value="ACT_AK-LysC-DapG-like_2"/>
    <property type="match status" value="1"/>
</dbReference>
<dbReference type="Gene3D" id="3.40.1160.10">
    <property type="entry name" value="Acetylglutamate kinase-like"/>
    <property type="match status" value="1"/>
</dbReference>
<dbReference type="NCBIfam" id="NF005154">
    <property type="entry name" value="PRK06635.1-2"/>
    <property type="match status" value="1"/>
</dbReference>
<dbReference type="UniPathway" id="UPA00051">
    <property type="reaction ID" value="UER00462"/>
</dbReference>
<dbReference type="PANTHER" id="PTHR21499">
    <property type="entry name" value="ASPARTATE KINASE"/>
    <property type="match status" value="1"/>
</dbReference>
<dbReference type="EC" id="2.7.2.4" evidence="13"/>
<dbReference type="NCBIfam" id="TIGR00657">
    <property type="entry name" value="asp_kinases"/>
    <property type="match status" value="1"/>
</dbReference>
<keyword evidence="6 13" id="KW-0808">Transferase</keyword>
<evidence type="ECO:0000256" key="10">
    <source>
        <dbReference type="ARBA" id="ARBA00023154"/>
    </source>
</evidence>
<dbReference type="AlphaFoldDB" id="A0A1M4WPI1"/>
<dbReference type="InterPro" id="IPR005260">
    <property type="entry name" value="Asp_kin_monofn"/>
</dbReference>
<proteinExistence type="inferred from homology"/>
<dbReference type="FunFam" id="3.40.1160.10:FF:000002">
    <property type="entry name" value="Aspartokinase"/>
    <property type="match status" value="1"/>
</dbReference>
<evidence type="ECO:0000256" key="11">
    <source>
        <dbReference type="ARBA" id="ARBA00047872"/>
    </source>
</evidence>
<evidence type="ECO:0000259" key="15">
    <source>
        <dbReference type="Pfam" id="PF00696"/>
    </source>
</evidence>
<evidence type="ECO:0000256" key="12">
    <source>
        <dbReference type="PIRSR" id="PIRSR000726-1"/>
    </source>
</evidence>
<evidence type="ECO:0000256" key="2">
    <source>
        <dbReference type="ARBA" id="ARBA00004986"/>
    </source>
</evidence>
<dbReference type="InterPro" id="IPR001048">
    <property type="entry name" value="Asp/Glu/Uridylate_kinase"/>
</dbReference>
<dbReference type="SUPFAM" id="SSF55021">
    <property type="entry name" value="ACT-like"/>
    <property type="match status" value="2"/>
</dbReference>
<evidence type="ECO:0000256" key="6">
    <source>
        <dbReference type="ARBA" id="ARBA00022679"/>
    </source>
</evidence>
<dbReference type="Pfam" id="PF22468">
    <property type="entry name" value="ACT_9"/>
    <property type="match status" value="1"/>
</dbReference>
<dbReference type="GO" id="GO:0009088">
    <property type="term" value="P:threonine biosynthetic process"/>
    <property type="evidence" value="ECO:0007669"/>
    <property type="project" value="UniProtKB-UniPathway"/>
</dbReference>
<comment type="catalytic activity">
    <reaction evidence="11 13">
        <text>L-aspartate + ATP = 4-phospho-L-aspartate + ADP</text>
        <dbReference type="Rhea" id="RHEA:23776"/>
        <dbReference type="ChEBI" id="CHEBI:29991"/>
        <dbReference type="ChEBI" id="CHEBI:30616"/>
        <dbReference type="ChEBI" id="CHEBI:57535"/>
        <dbReference type="ChEBI" id="CHEBI:456216"/>
        <dbReference type="EC" id="2.7.2.4"/>
    </reaction>
</comment>
<gene>
    <name evidence="17" type="ORF">SAMN02745164_01226</name>
</gene>
<feature type="binding site" evidence="12">
    <location>
        <position position="47"/>
    </location>
    <ligand>
        <name>substrate</name>
    </ligand>
</feature>
<keyword evidence="18" id="KW-1185">Reference proteome</keyword>
<feature type="binding site" evidence="12">
    <location>
        <position position="74"/>
    </location>
    <ligand>
        <name>substrate</name>
    </ligand>
</feature>
<dbReference type="InterPro" id="IPR041740">
    <property type="entry name" value="AKii-LysC-BS"/>
</dbReference>
<dbReference type="SUPFAM" id="SSF53633">
    <property type="entry name" value="Carbamate kinase-like"/>
    <property type="match status" value="1"/>
</dbReference>
<comment type="pathway">
    <text evidence="1 14">Amino-acid biosynthesis; L-lysine biosynthesis via DAP pathway; (S)-tetrahydrodipicolinate from L-aspartate: step 1/4.</text>
</comment>
<feature type="binding site" evidence="12">
    <location>
        <begin position="208"/>
        <end position="209"/>
    </location>
    <ligand>
        <name>ATP</name>
        <dbReference type="ChEBI" id="CHEBI:30616"/>
    </ligand>
</feature>
<feature type="domain" description="Aspartokinase ACT" evidence="16">
    <location>
        <begin position="338"/>
        <end position="394"/>
    </location>
</feature>
<comment type="pathway">
    <text evidence="2 14">Amino-acid biosynthesis; L-methionine biosynthesis via de novo pathway; L-homoserine from L-aspartate: step 1/3.</text>
</comment>
<evidence type="ECO:0000256" key="3">
    <source>
        <dbReference type="ARBA" id="ARBA00005139"/>
    </source>
</evidence>
<dbReference type="GO" id="GO:0005829">
    <property type="term" value="C:cytosol"/>
    <property type="evidence" value="ECO:0007669"/>
    <property type="project" value="TreeGrafter"/>
</dbReference>
<dbReference type="GO" id="GO:0005524">
    <property type="term" value="F:ATP binding"/>
    <property type="evidence" value="ECO:0007669"/>
    <property type="project" value="UniProtKB-KW"/>
</dbReference>
<dbReference type="GO" id="GO:0009090">
    <property type="term" value="P:homoserine biosynthetic process"/>
    <property type="evidence" value="ECO:0007669"/>
    <property type="project" value="TreeGrafter"/>
</dbReference>
<evidence type="ECO:0000259" key="16">
    <source>
        <dbReference type="Pfam" id="PF22468"/>
    </source>
</evidence>
<dbReference type="PANTHER" id="PTHR21499:SF3">
    <property type="entry name" value="ASPARTOKINASE"/>
    <property type="match status" value="1"/>
</dbReference>
<reference evidence="17" key="1">
    <citation type="submission" date="2016-11" db="EMBL/GenBank/DDBJ databases">
        <authorList>
            <person name="Varghese N."/>
            <person name="Submissions S."/>
        </authorList>
    </citation>
    <scope>NUCLEOTIDE SEQUENCE [LARGE SCALE GENOMIC DNA]</scope>
    <source>
        <strain evidence="17">DSM 16785</strain>
    </source>
</reference>
<dbReference type="OrthoDB" id="9799110at2"/>
<evidence type="ECO:0000256" key="7">
    <source>
        <dbReference type="ARBA" id="ARBA00022741"/>
    </source>
</evidence>
<dbReference type="GO" id="GO:0004072">
    <property type="term" value="F:aspartate kinase activity"/>
    <property type="evidence" value="ECO:0007669"/>
    <property type="project" value="UniProtKB-EC"/>
</dbReference>
<sequence>MDIVVQKYGGSSVADVEKIKYVANKIKNKVNKKYKVVVIVSAMGKTTDNLIKLAKEISEKPHPRELDMLLTTGEQISVALLSMALNDLNVKTKSLNAFQAGIFTTGDFNNARIQKFKIGKILKLLDIYDVLVITGFQGITEEGDYTTLGRGGSDTSAVAIAAALDAKCEIYSDFSGIFTFDPKIYPNAKKIKYITYDEMLEMSSLGAKVLHSRAVEVAKKYNITIYCASTFSDEEGTYVVTDNIENPVVTGMSVMENQTQVTITNLPFNHAIIYNIFDKIAQKGFNVDMISIININNKLNVSFTIIEEEMEHFDKYLKEALVEFNDSQITYEHGYAKVSVVGIGMKTEKGVASRFFKALEDIPLRMVTTSEIKISCLLEKKYLDKATKSLLKEFEL</sequence>
<dbReference type="CDD" id="cd04261">
    <property type="entry name" value="AAK_AKii-LysC-BS"/>
    <property type="match status" value="1"/>
</dbReference>
<keyword evidence="5 14" id="KW-0028">Amino-acid biosynthesis</keyword>
<keyword evidence="9 12" id="KW-0067">ATP-binding</keyword>
<organism evidence="17 18">
    <name type="scientific">Marinitoga hydrogenitolerans (strain DSM 16785 / JCM 12826 / AT1271)</name>
    <dbReference type="NCBI Taxonomy" id="1122195"/>
    <lineage>
        <taxon>Bacteria</taxon>
        <taxon>Thermotogati</taxon>
        <taxon>Thermotogota</taxon>
        <taxon>Thermotogae</taxon>
        <taxon>Petrotogales</taxon>
        <taxon>Petrotogaceae</taxon>
        <taxon>Marinitoga</taxon>
    </lineage>
</organism>
<evidence type="ECO:0000256" key="4">
    <source>
        <dbReference type="ARBA" id="ARBA00010122"/>
    </source>
</evidence>
<dbReference type="NCBIfam" id="NF005155">
    <property type="entry name" value="PRK06635.1-4"/>
    <property type="match status" value="1"/>
</dbReference>
<dbReference type="Gene3D" id="3.30.2130.10">
    <property type="entry name" value="VC0802-like"/>
    <property type="match status" value="1"/>
</dbReference>
<dbReference type="UniPathway" id="UPA00034">
    <property type="reaction ID" value="UER00015"/>
</dbReference>
<dbReference type="Proteomes" id="UP000184334">
    <property type="component" value="Unassembled WGS sequence"/>
</dbReference>
<accession>A0A1M4WPI1</accession>
<evidence type="ECO:0000256" key="1">
    <source>
        <dbReference type="ARBA" id="ARBA00004766"/>
    </source>
</evidence>
<dbReference type="InterPro" id="IPR045865">
    <property type="entry name" value="ACT-like_dom_sf"/>
</dbReference>
<comment type="similarity">
    <text evidence="4 13">Belongs to the aspartokinase family.</text>
</comment>
<name>A0A1M4WPI1_MARH1</name>
<dbReference type="EMBL" id="FQUI01000017">
    <property type="protein sequence ID" value="SHE83124.1"/>
    <property type="molecule type" value="Genomic_DNA"/>
</dbReference>
<keyword evidence="10" id="KW-0457">Lysine biosynthesis</keyword>
<dbReference type="GO" id="GO:0009089">
    <property type="term" value="P:lysine biosynthetic process via diaminopimelate"/>
    <property type="evidence" value="ECO:0007669"/>
    <property type="project" value="UniProtKB-UniPathway"/>
</dbReference>
<dbReference type="RefSeq" id="WP_072864530.1">
    <property type="nucleotide sequence ID" value="NZ_FQUI01000017.1"/>
</dbReference>
<dbReference type="PROSITE" id="PS00324">
    <property type="entry name" value="ASPARTOKINASE"/>
    <property type="match status" value="1"/>
</dbReference>
<evidence type="ECO:0000256" key="14">
    <source>
        <dbReference type="RuleBase" id="RU004249"/>
    </source>
</evidence>
<dbReference type="InterPro" id="IPR036393">
    <property type="entry name" value="AceGlu_kinase-like_sf"/>
</dbReference>
<evidence type="ECO:0000256" key="5">
    <source>
        <dbReference type="ARBA" id="ARBA00022605"/>
    </source>
</evidence>
<feature type="binding site" evidence="12">
    <location>
        <begin position="7"/>
        <end position="10"/>
    </location>
    <ligand>
        <name>ATP</name>
        <dbReference type="ChEBI" id="CHEBI:30616"/>
    </ligand>
</feature>
<comment type="pathway">
    <text evidence="3 14">Amino-acid biosynthesis; L-threonine biosynthesis; L-threonine from L-aspartate: step 1/5.</text>
</comment>
<dbReference type="STRING" id="1122195.SAMN02745164_01226"/>
<evidence type="ECO:0000313" key="18">
    <source>
        <dbReference type="Proteomes" id="UP000184334"/>
    </source>
</evidence>
<evidence type="ECO:0000256" key="9">
    <source>
        <dbReference type="ARBA" id="ARBA00022840"/>
    </source>
</evidence>
<evidence type="ECO:0000256" key="13">
    <source>
        <dbReference type="RuleBase" id="RU003448"/>
    </source>
</evidence>
<feature type="domain" description="Aspartate/glutamate/uridylate kinase" evidence="15">
    <location>
        <begin position="3"/>
        <end position="228"/>
    </location>
</feature>
<keyword evidence="8 13" id="KW-0418">Kinase</keyword>
<evidence type="ECO:0000256" key="8">
    <source>
        <dbReference type="ARBA" id="ARBA00022777"/>
    </source>
</evidence>
<dbReference type="InterPro" id="IPR018042">
    <property type="entry name" value="Aspartate_kinase_CS"/>
</dbReference>